<feature type="active site" description="Proton donor/acceptor" evidence="7">
    <location>
        <position position="144"/>
    </location>
</feature>
<dbReference type="GO" id="GO:0071555">
    <property type="term" value="P:cell wall organization"/>
    <property type="evidence" value="ECO:0007669"/>
    <property type="project" value="UniProtKB-UniRule"/>
</dbReference>
<dbReference type="PANTHER" id="PTHR36699:SF1">
    <property type="entry name" value="L,D-TRANSPEPTIDASE YAFK-RELATED"/>
    <property type="match status" value="1"/>
</dbReference>
<evidence type="ECO:0000256" key="1">
    <source>
        <dbReference type="ARBA" id="ARBA00004752"/>
    </source>
</evidence>
<dbReference type="GO" id="GO:0008360">
    <property type="term" value="P:regulation of cell shape"/>
    <property type="evidence" value="ECO:0007669"/>
    <property type="project" value="UniProtKB-UniRule"/>
</dbReference>
<dbReference type="Proteomes" id="UP000593594">
    <property type="component" value="Chromosome"/>
</dbReference>
<keyword evidence="4 7" id="KW-0133">Cell shape</keyword>
<dbReference type="CDD" id="cd16913">
    <property type="entry name" value="YkuD_like"/>
    <property type="match status" value="1"/>
</dbReference>
<dbReference type="GO" id="GO:0016740">
    <property type="term" value="F:transferase activity"/>
    <property type="evidence" value="ECO:0007669"/>
    <property type="project" value="UniProtKB-KW"/>
</dbReference>
<evidence type="ECO:0000313" key="10">
    <source>
        <dbReference type="Proteomes" id="UP000593594"/>
    </source>
</evidence>
<dbReference type="PROSITE" id="PS51257">
    <property type="entry name" value="PROKAR_LIPOPROTEIN"/>
    <property type="match status" value="1"/>
</dbReference>
<dbReference type="InterPro" id="IPR038063">
    <property type="entry name" value="Transpep_catalytic_dom"/>
</dbReference>
<dbReference type="KEGG" id="kmn:HW532_10405"/>
<keyword evidence="3" id="KW-0808">Transferase</keyword>
<comment type="pathway">
    <text evidence="1 7">Cell wall biogenesis; peptidoglycan biosynthesis.</text>
</comment>
<gene>
    <name evidence="9" type="ORF">HW532_10405</name>
</gene>
<keyword evidence="5 7" id="KW-0573">Peptidoglycan synthesis</keyword>
<evidence type="ECO:0000256" key="5">
    <source>
        <dbReference type="ARBA" id="ARBA00022984"/>
    </source>
</evidence>
<evidence type="ECO:0000256" key="2">
    <source>
        <dbReference type="ARBA" id="ARBA00005992"/>
    </source>
</evidence>
<feature type="active site" description="Nucleophile" evidence="7">
    <location>
        <position position="152"/>
    </location>
</feature>
<dbReference type="SUPFAM" id="SSF141523">
    <property type="entry name" value="L,D-transpeptidase catalytic domain-like"/>
    <property type="match status" value="1"/>
</dbReference>
<dbReference type="InterPro" id="IPR005490">
    <property type="entry name" value="LD_TPept_cat_dom"/>
</dbReference>
<accession>A0A7S8C485</accession>
<evidence type="ECO:0000256" key="3">
    <source>
        <dbReference type="ARBA" id="ARBA00022679"/>
    </source>
</evidence>
<dbReference type="UniPathway" id="UPA00219"/>
<reference evidence="9 10" key="1">
    <citation type="submission" date="2020-06" db="EMBL/GenBank/DDBJ databases">
        <title>Genome sequence of 2 isolates from Red Sea Mangroves.</title>
        <authorList>
            <person name="Sefrji F."/>
            <person name="Michoud G."/>
            <person name="Merlino G."/>
            <person name="Daffonchio D."/>
        </authorList>
    </citation>
    <scope>NUCLEOTIDE SEQUENCE [LARGE SCALE GENOMIC DNA]</scope>
    <source>
        <strain evidence="9 10">R1DC25</strain>
    </source>
</reference>
<evidence type="ECO:0000313" key="9">
    <source>
        <dbReference type="EMBL" id="QPC43061.1"/>
    </source>
</evidence>
<comment type="similarity">
    <text evidence="2">Belongs to the YkuD family.</text>
</comment>
<protein>
    <submittedName>
        <fullName evidence="9">Murein L,D-transpeptidase</fullName>
    </submittedName>
</protein>
<evidence type="ECO:0000259" key="8">
    <source>
        <dbReference type="PROSITE" id="PS52029"/>
    </source>
</evidence>
<name>A0A7S8C485_9HYPH</name>
<keyword evidence="6 7" id="KW-0961">Cell wall biogenesis/degradation</keyword>
<dbReference type="PANTHER" id="PTHR36699">
    <property type="entry name" value="LD-TRANSPEPTIDASE"/>
    <property type="match status" value="1"/>
</dbReference>
<dbReference type="RefSeq" id="WP_213164301.1">
    <property type="nucleotide sequence ID" value="NZ_CP058214.1"/>
</dbReference>
<dbReference type="GO" id="GO:0004180">
    <property type="term" value="F:carboxypeptidase activity"/>
    <property type="evidence" value="ECO:0007669"/>
    <property type="project" value="UniProtKB-ARBA"/>
</dbReference>
<proteinExistence type="inferred from homology"/>
<sequence length="268" mass="29743">MIARAAVRLVLCAVMVLVLSGCLFETPKHLKPLSEESKALLAAKGLKDGAPMYVRVFKQESALEVWLGRPDGTYTLFKTYEVCRWSGKLGPKLVEGDKQAPEGFYIVTPAQMNPNSSYYLSFNIGYPNAYDKAHGRTGMHLMVHGGCSSAGCYAMTDDSVAEIFALARDAFVAGQQEFPVHAFPFRMTSANMAAHAGSQWYDFWQNLKQGYDYFQTYRRPPVVGVENMRYVFFPSRDMVPEEFTVTAASASGTDAELDPAAPRLIQGW</sequence>
<dbReference type="PROSITE" id="PS52029">
    <property type="entry name" value="LD_TPASE"/>
    <property type="match status" value="1"/>
</dbReference>
<evidence type="ECO:0000256" key="7">
    <source>
        <dbReference type="PROSITE-ProRule" id="PRU01373"/>
    </source>
</evidence>
<dbReference type="AlphaFoldDB" id="A0A7S8C485"/>
<dbReference type="GO" id="GO:0009252">
    <property type="term" value="P:peptidoglycan biosynthetic process"/>
    <property type="evidence" value="ECO:0007669"/>
    <property type="project" value="UniProtKB-UniPathway"/>
</dbReference>
<feature type="domain" description="L,D-TPase catalytic" evidence="8">
    <location>
        <begin position="52"/>
        <end position="183"/>
    </location>
</feature>
<dbReference type="EMBL" id="CP058214">
    <property type="protein sequence ID" value="QPC43061.1"/>
    <property type="molecule type" value="Genomic_DNA"/>
</dbReference>
<organism evidence="9 10">
    <name type="scientific">Kaustia mangrovi</name>
    <dbReference type="NCBI Taxonomy" id="2593653"/>
    <lineage>
        <taxon>Bacteria</taxon>
        <taxon>Pseudomonadati</taxon>
        <taxon>Pseudomonadota</taxon>
        <taxon>Alphaproteobacteria</taxon>
        <taxon>Hyphomicrobiales</taxon>
        <taxon>Parvibaculaceae</taxon>
        <taxon>Kaustia</taxon>
    </lineage>
</organism>
<evidence type="ECO:0000256" key="6">
    <source>
        <dbReference type="ARBA" id="ARBA00023316"/>
    </source>
</evidence>
<evidence type="ECO:0000256" key="4">
    <source>
        <dbReference type="ARBA" id="ARBA00022960"/>
    </source>
</evidence>
<keyword evidence="10" id="KW-1185">Reference proteome</keyword>